<feature type="domain" description="TRNA-binding" evidence="4">
    <location>
        <begin position="11"/>
        <end position="115"/>
    </location>
</feature>
<reference evidence="6" key="1">
    <citation type="submission" date="2016-10" db="EMBL/GenBank/DDBJ databases">
        <authorList>
            <person name="Varghese N."/>
            <person name="Submissions S."/>
        </authorList>
    </citation>
    <scope>NUCLEOTIDE SEQUENCE [LARGE SCALE GENOMIC DNA]</scope>
    <source>
        <strain evidence="6">DSM 8415</strain>
    </source>
</reference>
<name>A0A1G6KJZ0_9BACT</name>
<dbReference type="FunFam" id="2.40.50.140:FF:000165">
    <property type="entry name" value="Chaperone CsaA"/>
    <property type="match status" value="1"/>
</dbReference>
<dbReference type="InterPro" id="IPR008231">
    <property type="entry name" value="CsaA"/>
</dbReference>
<dbReference type="GO" id="GO:0000049">
    <property type="term" value="F:tRNA binding"/>
    <property type="evidence" value="ECO:0007669"/>
    <property type="project" value="UniProtKB-UniRule"/>
</dbReference>
<proteinExistence type="predicted"/>
<evidence type="ECO:0000259" key="4">
    <source>
        <dbReference type="PROSITE" id="PS50886"/>
    </source>
</evidence>
<organism evidence="5 6">
    <name type="scientific">Desulfurella multipotens</name>
    <dbReference type="NCBI Taxonomy" id="79269"/>
    <lineage>
        <taxon>Bacteria</taxon>
        <taxon>Pseudomonadati</taxon>
        <taxon>Campylobacterota</taxon>
        <taxon>Desulfurellia</taxon>
        <taxon>Desulfurellales</taxon>
        <taxon>Desulfurellaceae</taxon>
        <taxon>Desulfurella</taxon>
    </lineage>
</organism>
<keyword evidence="2 3" id="KW-0694">RNA-binding</keyword>
<dbReference type="SUPFAM" id="SSF50249">
    <property type="entry name" value="Nucleic acid-binding proteins"/>
    <property type="match status" value="1"/>
</dbReference>
<dbReference type="AlphaFoldDB" id="A0A1G6KJZ0"/>
<evidence type="ECO:0000256" key="1">
    <source>
        <dbReference type="ARBA" id="ARBA00022555"/>
    </source>
</evidence>
<dbReference type="CDD" id="cd02798">
    <property type="entry name" value="tRNA_bind_CsaA"/>
    <property type="match status" value="1"/>
</dbReference>
<sequence>MTIKQTITYNDFEKVDIRVGKILTVEDFPKARKKAYKLLIDFGSEIGLKRSSAQIVDNYTKEELVGRLVLAVVNFVPKQIADFLSEVLVFGVNDKNNNVKLLCVDGEVELGKSVF</sequence>
<dbReference type="NCBIfam" id="TIGR02222">
    <property type="entry name" value="chap_CsaA"/>
    <property type="match status" value="1"/>
</dbReference>
<dbReference type="Gene3D" id="2.40.50.140">
    <property type="entry name" value="Nucleic acid-binding proteins"/>
    <property type="match status" value="1"/>
</dbReference>
<gene>
    <name evidence="5" type="ORF">SAMN05660835_00615</name>
</gene>
<protein>
    <submittedName>
        <fullName evidence="5">tRNA-binding protein</fullName>
    </submittedName>
</protein>
<dbReference type="OrthoDB" id="9794564at2"/>
<keyword evidence="6" id="KW-1185">Reference proteome</keyword>
<dbReference type="Proteomes" id="UP000199411">
    <property type="component" value="Unassembled WGS sequence"/>
</dbReference>
<dbReference type="PROSITE" id="PS50886">
    <property type="entry name" value="TRBD"/>
    <property type="match status" value="1"/>
</dbReference>
<dbReference type="InterPro" id="IPR012340">
    <property type="entry name" value="NA-bd_OB-fold"/>
</dbReference>
<dbReference type="InterPro" id="IPR051270">
    <property type="entry name" value="Tyrosine-tRNA_ligase_regulator"/>
</dbReference>
<evidence type="ECO:0000313" key="5">
    <source>
        <dbReference type="EMBL" id="SDC31247.1"/>
    </source>
</evidence>
<evidence type="ECO:0000313" key="6">
    <source>
        <dbReference type="Proteomes" id="UP000199411"/>
    </source>
</evidence>
<dbReference type="RefSeq" id="WP_092128081.1">
    <property type="nucleotide sequence ID" value="NZ_FMYU01000004.1"/>
</dbReference>
<evidence type="ECO:0000256" key="2">
    <source>
        <dbReference type="ARBA" id="ARBA00022884"/>
    </source>
</evidence>
<dbReference type="PANTHER" id="PTHR11586">
    <property type="entry name" value="TRNA-AMINOACYLATION COFACTOR ARC1 FAMILY MEMBER"/>
    <property type="match status" value="1"/>
</dbReference>
<dbReference type="NCBIfam" id="NF007494">
    <property type="entry name" value="PRK10089.1-3"/>
    <property type="match status" value="1"/>
</dbReference>
<keyword evidence="1 3" id="KW-0820">tRNA-binding</keyword>
<dbReference type="EMBL" id="FMYU01000004">
    <property type="protein sequence ID" value="SDC31247.1"/>
    <property type="molecule type" value="Genomic_DNA"/>
</dbReference>
<accession>A0A1G6KJZ0</accession>
<dbReference type="PANTHER" id="PTHR11586:SF37">
    <property type="entry name" value="TRNA-BINDING DOMAIN-CONTAINING PROTEIN"/>
    <property type="match status" value="1"/>
</dbReference>
<dbReference type="NCBIfam" id="NF007495">
    <property type="entry name" value="PRK10089.1-4"/>
    <property type="match status" value="1"/>
</dbReference>
<evidence type="ECO:0000256" key="3">
    <source>
        <dbReference type="PROSITE-ProRule" id="PRU00209"/>
    </source>
</evidence>
<dbReference type="InterPro" id="IPR002547">
    <property type="entry name" value="tRNA-bd_dom"/>
</dbReference>
<dbReference type="Pfam" id="PF01588">
    <property type="entry name" value="tRNA_bind"/>
    <property type="match status" value="1"/>
</dbReference>